<feature type="transmembrane region" description="Helical" evidence="5">
    <location>
        <begin position="180"/>
        <end position="198"/>
    </location>
</feature>
<dbReference type="GO" id="GO:0016020">
    <property type="term" value="C:membrane"/>
    <property type="evidence" value="ECO:0007669"/>
    <property type="project" value="InterPro"/>
</dbReference>
<sequence length="893" mass="96858">MPVATTTERAMLVSLVERRSHRQRTVIAVIAVILVGVFSLRAIAQQALNMWWFRTVSDVPIWRTTMVARLQLGAIALVITLVVTGASVYLANHRGAAEVDRPKGRILKWYEAKMGPAHTWLTVAAPVLFALWETRRVASKWQVWLLFREGRPTGIEVPELGGDVSDYLFKLPFWNLVTTWLSWMLVGAIALALLVYLVNRRISLTHFVSRSDQRAVAHLSVLFGLLAFVKAIDFMVVQQRSLAMSTSGAFVGAGYTELTVQRTTLYTLSLIAVVVGCLCLANLRFRLRRLAVIAAALWGVIAVVGLYLMPGIVTRLRVAPQEAIVERPYVENNLEATRSAYTLNDITERSLVEADPTPPSLYLPVSAGSAKGVPARVPLLDPGPYASTFQVLEGRTAVKITNVDLDRYKIDGELRPVLLAARSSDAGGLPQGGWEQRHLVYTHGDGLAVAPADEVRPDGRPDFESLTGEFEVDHPELYFGEGVKNWYAIVGTERAQQNGATFDADTGIAMNSIWRKGALALTQGELDPLVSDYVTDDSQLLYRRDINERLHTMAPFLKFGSDPYPVVADGRITWVIDGYTTSDTYPNSQFANTAGLAPDSDLTQGRFNYLRASVKATVDAYDGTVTLYRTERQGGDDPILDAWSRVYPGAFTPISEMPAGIRAHLRYPVDMLKVQTNMLGRYHVTDPDLFLDGSRNWVVSGDPGSDIEGSDPAPGGIPPVAQVLDTSTGEGPRWVGVRPFNLGSAANANSPRAALSAFALADNDDGEKLELLTVPSPDGSDGQTQIGGPSVVQAAINGDTELSQQFTLLSAGGSTVRFGAMTLVPNGKDVLYVRPVYVTANGPDATQQLVEVLAYADGLVGRGSTLEEALNNLRQPVATAPETVAADAGTPDG</sequence>
<evidence type="ECO:0000313" key="6">
    <source>
        <dbReference type="EMBL" id="MBK9297939.1"/>
    </source>
</evidence>
<gene>
    <name evidence="6" type="ORF">IPN02_14120</name>
</gene>
<protein>
    <submittedName>
        <fullName evidence="6">UPF0182 family protein</fullName>
    </submittedName>
</protein>
<organism evidence="6 7">
    <name type="scientific">Candidatus Neomicrothrix subdominans</name>
    <dbReference type="NCBI Taxonomy" id="2954438"/>
    <lineage>
        <taxon>Bacteria</taxon>
        <taxon>Bacillati</taxon>
        <taxon>Actinomycetota</taxon>
        <taxon>Acidimicrobiia</taxon>
        <taxon>Acidimicrobiales</taxon>
        <taxon>Microthrixaceae</taxon>
        <taxon>Candidatus Neomicrothrix</taxon>
    </lineage>
</organism>
<dbReference type="PANTHER" id="PTHR39344">
    <property type="entry name" value="UPF0182 PROTEIN SLL1060"/>
    <property type="match status" value="1"/>
</dbReference>
<accession>A0A936NE48</accession>
<feature type="transmembrane region" description="Helical" evidence="5">
    <location>
        <begin position="219"/>
        <end position="237"/>
    </location>
</feature>
<keyword evidence="1" id="KW-1003">Cell membrane</keyword>
<feature type="transmembrane region" description="Helical" evidence="5">
    <location>
        <begin position="112"/>
        <end position="132"/>
    </location>
</feature>
<keyword evidence="4 5" id="KW-0472">Membrane</keyword>
<feature type="transmembrane region" description="Helical" evidence="5">
    <location>
        <begin position="290"/>
        <end position="309"/>
    </location>
</feature>
<feature type="transmembrane region" description="Helical" evidence="5">
    <location>
        <begin position="68"/>
        <end position="91"/>
    </location>
</feature>
<evidence type="ECO:0000256" key="5">
    <source>
        <dbReference type="SAM" id="Phobius"/>
    </source>
</evidence>
<feature type="transmembrane region" description="Helical" evidence="5">
    <location>
        <begin position="265"/>
        <end position="283"/>
    </location>
</feature>
<name>A0A936NE48_9ACTN</name>
<evidence type="ECO:0000256" key="3">
    <source>
        <dbReference type="ARBA" id="ARBA00022989"/>
    </source>
</evidence>
<dbReference type="AlphaFoldDB" id="A0A936NE48"/>
<comment type="caution">
    <text evidence="6">The sequence shown here is derived from an EMBL/GenBank/DDBJ whole genome shotgun (WGS) entry which is preliminary data.</text>
</comment>
<evidence type="ECO:0000256" key="2">
    <source>
        <dbReference type="ARBA" id="ARBA00022692"/>
    </source>
</evidence>
<dbReference type="Proteomes" id="UP000727993">
    <property type="component" value="Unassembled WGS sequence"/>
</dbReference>
<dbReference type="InterPro" id="IPR005372">
    <property type="entry name" value="UPF0182"/>
</dbReference>
<proteinExistence type="predicted"/>
<dbReference type="PANTHER" id="PTHR39344:SF1">
    <property type="entry name" value="UPF0182 PROTEIN SLL1060"/>
    <property type="match status" value="1"/>
</dbReference>
<dbReference type="GO" id="GO:0005576">
    <property type="term" value="C:extracellular region"/>
    <property type="evidence" value="ECO:0007669"/>
    <property type="project" value="TreeGrafter"/>
</dbReference>
<dbReference type="Pfam" id="PF03699">
    <property type="entry name" value="UPF0182"/>
    <property type="match status" value="1"/>
</dbReference>
<dbReference type="EMBL" id="JADJZA010000007">
    <property type="protein sequence ID" value="MBK9297939.1"/>
    <property type="molecule type" value="Genomic_DNA"/>
</dbReference>
<keyword evidence="2 5" id="KW-0812">Transmembrane</keyword>
<evidence type="ECO:0000256" key="4">
    <source>
        <dbReference type="ARBA" id="ARBA00023136"/>
    </source>
</evidence>
<reference evidence="6 7" key="1">
    <citation type="submission" date="2020-10" db="EMBL/GenBank/DDBJ databases">
        <title>Connecting structure to function with the recovery of over 1000 high-quality activated sludge metagenome-assembled genomes encoding full-length rRNA genes using long-read sequencing.</title>
        <authorList>
            <person name="Singleton C.M."/>
            <person name="Petriglieri F."/>
            <person name="Kristensen J.M."/>
            <person name="Kirkegaard R.H."/>
            <person name="Michaelsen T.Y."/>
            <person name="Andersen M.H."/>
            <person name="Karst S.M."/>
            <person name="Dueholm M.S."/>
            <person name="Nielsen P.H."/>
            <person name="Albertsen M."/>
        </authorList>
    </citation>
    <scope>NUCLEOTIDE SEQUENCE [LARGE SCALE GENOMIC DNA]</scope>
    <source>
        <strain evidence="6">Lyne_18-Q3-R50-59_MAXAC.006</strain>
    </source>
</reference>
<feature type="transmembrane region" description="Helical" evidence="5">
    <location>
        <begin position="26"/>
        <end position="48"/>
    </location>
</feature>
<evidence type="ECO:0000256" key="1">
    <source>
        <dbReference type="ARBA" id="ARBA00022475"/>
    </source>
</evidence>
<keyword evidence="3 5" id="KW-1133">Transmembrane helix</keyword>
<evidence type="ECO:0000313" key="7">
    <source>
        <dbReference type="Proteomes" id="UP000727993"/>
    </source>
</evidence>